<name>A0ABW1W230_9GAMM</name>
<dbReference type="Gene3D" id="1.10.540.10">
    <property type="entry name" value="Acyl-CoA dehydrogenase/oxidase, N-terminal domain"/>
    <property type="match status" value="1"/>
</dbReference>
<evidence type="ECO:0000313" key="6">
    <source>
        <dbReference type="EMBL" id="MFC6379005.1"/>
    </source>
</evidence>
<dbReference type="PIRSF" id="PIRSF016578">
    <property type="entry name" value="HsaA"/>
    <property type="match status" value="1"/>
</dbReference>
<evidence type="ECO:0000313" key="7">
    <source>
        <dbReference type="Proteomes" id="UP001596230"/>
    </source>
</evidence>
<dbReference type="Pfam" id="PF02771">
    <property type="entry name" value="Acyl-CoA_dh_N"/>
    <property type="match status" value="1"/>
</dbReference>
<feature type="domain" description="Acyl-CoA dehydrogenase/oxidase N-terminal" evidence="4">
    <location>
        <begin position="2"/>
        <end position="67"/>
    </location>
</feature>
<protein>
    <submittedName>
        <fullName evidence="6">Acyl-CoA dehydrogenase family protein</fullName>
        <ecNumber evidence="6">1.-.-.-</ecNumber>
    </submittedName>
</protein>
<accession>A0ABW1W230</accession>
<dbReference type="SUPFAM" id="SSF56645">
    <property type="entry name" value="Acyl-CoA dehydrogenase NM domain-like"/>
    <property type="match status" value="1"/>
</dbReference>
<evidence type="ECO:0000259" key="5">
    <source>
        <dbReference type="Pfam" id="PF08028"/>
    </source>
</evidence>
<dbReference type="GO" id="GO:0016491">
    <property type="term" value="F:oxidoreductase activity"/>
    <property type="evidence" value="ECO:0007669"/>
    <property type="project" value="UniProtKB-KW"/>
</dbReference>
<evidence type="ECO:0000256" key="2">
    <source>
        <dbReference type="ARBA" id="ARBA00023002"/>
    </source>
</evidence>
<sequence length="365" mass="39071">MAENAEQTDRTGAFPHQNLAWLRQQGLLSLATASHYGGGGASLPALQAVIRAIALAEPSSALIVCMHYLHHLRLRQPANWPASLVRQVSETAVTEGALINSLRVEPELGSPARGGLPQTLARRTATGWVLNGHKLYTTGIEGLHWLAVWARSDDEPPLVGSWLVPKSAPGIRIIPSWDHLGMRGTGSHEVILKEVTVPLSYAAAVSPLGHQPPADDRAAALSANANTALLAAIYDGIARAATDWLTGWLQQRIPAGTGKPLATLPRIQEQTGQMESLLLVNSTLLERAAAEGFTTVGAGLAKNTITDNAITVVDLALRLSGNYGLTRRNPLERHYRNVLCGRVHTPQQDSAWLSAGRQRLEAGLP</sequence>
<dbReference type="EC" id="1.-.-.-" evidence="6"/>
<keyword evidence="2 6" id="KW-0560">Oxidoreductase</keyword>
<dbReference type="Pfam" id="PF08028">
    <property type="entry name" value="Acyl-CoA_dh_2"/>
    <property type="match status" value="1"/>
</dbReference>
<gene>
    <name evidence="6" type="ORF">ACFP9W_13180</name>
</gene>
<feature type="domain" description="Acyl-CoA dehydrogenase C-terminal" evidence="5">
    <location>
        <begin position="230"/>
        <end position="345"/>
    </location>
</feature>
<dbReference type="InterPro" id="IPR046373">
    <property type="entry name" value="Acyl-CoA_Oxase/DH_mid-dom_sf"/>
</dbReference>
<dbReference type="InterPro" id="IPR013107">
    <property type="entry name" value="Acyl-CoA_DH_C"/>
</dbReference>
<evidence type="ECO:0000256" key="1">
    <source>
        <dbReference type="ARBA" id="ARBA00022630"/>
    </source>
</evidence>
<dbReference type="InterPro" id="IPR037069">
    <property type="entry name" value="AcylCoA_DH/ox_N_sf"/>
</dbReference>
<proteinExistence type="predicted"/>
<dbReference type="PANTHER" id="PTHR43831:SF1">
    <property type="entry name" value="ISOBUTYRYL-COA DEHYDROGENASE, MITOCHONDRIAL"/>
    <property type="match status" value="1"/>
</dbReference>
<organism evidence="6 7">
    <name type="scientific">Tatumella terrea</name>
    <dbReference type="NCBI Taxonomy" id="419007"/>
    <lineage>
        <taxon>Bacteria</taxon>
        <taxon>Pseudomonadati</taxon>
        <taxon>Pseudomonadota</taxon>
        <taxon>Gammaproteobacteria</taxon>
        <taxon>Enterobacterales</taxon>
        <taxon>Erwiniaceae</taxon>
        <taxon>Tatumella</taxon>
    </lineage>
</organism>
<dbReference type="Gene3D" id="2.40.110.10">
    <property type="entry name" value="Butyryl-CoA Dehydrogenase, subunit A, domain 2"/>
    <property type="match status" value="1"/>
</dbReference>
<dbReference type="Pfam" id="PF02770">
    <property type="entry name" value="Acyl-CoA_dh_M"/>
    <property type="match status" value="1"/>
</dbReference>
<dbReference type="InterPro" id="IPR009100">
    <property type="entry name" value="AcylCoA_DH/oxidase_NM_dom_sf"/>
</dbReference>
<dbReference type="RefSeq" id="WP_385953275.1">
    <property type="nucleotide sequence ID" value="NZ_JBHSUB010000015.1"/>
</dbReference>
<comment type="caution">
    <text evidence="6">The sequence shown here is derived from an EMBL/GenBank/DDBJ whole genome shotgun (WGS) entry which is preliminary data.</text>
</comment>
<dbReference type="Gene3D" id="1.20.140.10">
    <property type="entry name" value="Butyryl-CoA Dehydrogenase, subunit A, domain 3"/>
    <property type="match status" value="1"/>
</dbReference>
<dbReference type="Proteomes" id="UP001596230">
    <property type="component" value="Unassembled WGS sequence"/>
</dbReference>
<dbReference type="CDD" id="cd00567">
    <property type="entry name" value="ACAD"/>
    <property type="match status" value="1"/>
</dbReference>
<reference evidence="7" key="1">
    <citation type="journal article" date="2019" name="Int. J. Syst. Evol. Microbiol.">
        <title>The Global Catalogue of Microorganisms (GCM) 10K type strain sequencing project: providing services to taxonomists for standard genome sequencing and annotation.</title>
        <authorList>
            <consortium name="The Broad Institute Genomics Platform"/>
            <consortium name="The Broad Institute Genome Sequencing Center for Infectious Disease"/>
            <person name="Wu L."/>
            <person name="Ma J."/>
        </authorList>
    </citation>
    <scope>NUCLEOTIDE SEQUENCE [LARGE SCALE GENOMIC DNA]</scope>
    <source>
        <strain evidence="7">CGMCC 1.18518</strain>
    </source>
</reference>
<dbReference type="EMBL" id="JBHSUB010000015">
    <property type="protein sequence ID" value="MFC6379005.1"/>
    <property type="molecule type" value="Genomic_DNA"/>
</dbReference>
<dbReference type="InterPro" id="IPR006091">
    <property type="entry name" value="Acyl-CoA_Oxase/DH_mid-dom"/>
</dbReference>
<dbReference type="InterPro" id="IPR013786">
    <property type="entry name" value="AcylCoA_DH/ox_N"/>
</dbReference>
<dbReference type="SUPFAM" id="SSF47203">
    <property type="entry name" value="Acyl-CoA dehydrogenase C-terminal domain-like"/>
    <property type="match status" value="1"/>
</dbReference>
<evidence type="ECO:0000259" key="4">
    <source>
        <dbReference type="Pfam" id="PF02771"/>
    </source>
</evidence>
<keyword evidence="1" id="KW-0285">Flavoprotein</keyword>
<feature type="domain" description="Acyl-CoA oxidase/dehydrogenase middle" evidence="3">
    <location>
        <begin position="105"/>
        <end position="195"/>
    </location>
</feature>
<dbReference type="PANTHER" id="PTHR43831">
    <property type="entry name" value="ISOBUTYRYL-COA DEHYDROGENASE"/>
    <property type="match status" value="1"/>
</dbReference>
<keyword evidence="7" id="KW-1185">Reference proteome</keyword>
<dbReference type="InterPro" id="IPR036250">
    <property type="entry name" value="AcylCo_DH-like_C"/>
</dbReference>
<dbReference type="InterPro" id="IPR052547">
    <property type="entry name" value="Mito_Isobutyryl-CoADH"/>
</dbReference>
<evidence type="ECO:0000259" key="3">
    <source>
        <dbReference type="Pfam" id="PF02770"/>
    </source>
</evidence>